<accession>A0A0F9GTZ2</accession>
<dbReference type="EMBL" id="LAZR01025155">
    <property type="protein sequence ID" value="KKL72820.1"/>
    <property type="molecule type" value="Genomic_DNA"/>
</dbReference>
<organism evidence="1">
    <name type="scientific">marine sediment metagenome</name>
    <dbReference type="NCBI Taxonomy" id="412755"/>
    <lineage>
        <taxon>unclassified sequences</taxon>
        <taxon>metagenomes</taxon>
        <taxon>ecological metagenomes</taxon>
    </lineage>
</organism>
<sequence>MKAFELARCLLDNPTADVRVGVHTMRLEKYHGKTQYPVKFIWTDFN</sequence>
<reference evidence="1" key="1">
    <citation type="journal article" date="2015" name="Nature">
        <title>Complex archaea that bridge the gap between prokaryotes and eukaryotes.</title>
        <authorList>
            <person name="Spang A."/>
            <person name="Saw J.H."/>
            <person name="Jorgensen S.L."/>
            <person name="Zaremba-Niedzwiedzka K."/>
            <person name="Martijn J."/>
            <person name="Lind A.E."/>
            <person name="van Eijk R."/>
            <person name="Schleper C."/>
            <person name="Guy L."/>
            <person name="Ettema T.J."/>
        </authorList>
    </citation>
    <scope>NUCLEOTIDE SEQUENCE</scope>
</reference>
<gene>
    <name evidence="1" type="ORF">LCGC14_2081160</name>
</gene>
<dbReference type="AlphaFoldDB" id="A0A0F9GTZ2"/>
<name>A0A0F9GTZ2_9ZZZZ</name>
<feature type="non-terminal residue" evidence="1">
    <location>
        <position position="46"/>
    </location>
</feature>
<protein>
    <submittedName>
        <fullName evidence="1">Uncharacterized protein</fullName>
    </submittedName>
</protein>
<evidence type="ECO:0000313" key="1">
    <source>
        <dbReference type="EMBL" id="KKL72820.1"/>
    </source>
</evidence>
<proteinExistence type="predicted"/>
<comment type="caution">
    <text evidence="1">The sequence shown here is derived from an EMBL/GenBank/DDBJ whole genome shotgun (WGS) entry which is preliminary data.</text>
</comment>